<reference evidence="3 4" key="1">
    <citation type="journal article" date="2016" name="Mol. Biol. Evol.">
        <title>Comparative Genomics of Early-Diverging Mushroom-Forming Fungi Provides Insights into the Origins of Lignocellulose Decay Capabilities.</title>
        <authorList>
            <person name="Nagy L.G."/>
            <person name="Riley R."/>
            <person name="Tritt A."/>
            <person name="Adam C."/>
            <person name="Daum C."/>
            <person name="Floudas D."/>
            <person name="Sun H."/>
            <person name="Yadav J.S."/>
            <person name="Pangilinan J."/>
            <person name="Larsson K.H."/>
            <person name="Matsuura K."/>
            <person name="Barry K."/>
            <person name="Labutti K."/>
            <person name="Kuo R."/>
            <person name="Ohm R.A."/>
            <person name="Bhattacharya S.S."/>
            <person name="Shirouzu T."/>
            <person name="Yoshinaga Y."/>
            <person name="Martin F.M."/>
            <person name="Grigoriev I.V."/>
            <person name="Hibbett D.S."/>
        </authorList>
    </citation>
    <scope>NUCLEOTIDE SEQUENCE [LARGE SCALE GENOMIC DNA]</scope>
    <source>
        <strain evidence="3 4">CBS 109695</strain>
    </source>
</reference>
<evidence type="ECO:0000313" key="4">
    <source>
        <dbReference type="Proteomes" id="UP000076532"/>
    </source>
</evidence>
<keyword evidence="2" id="KW-1133">Transmembrane helix</keyword>
<evidence type="ECO:0000256" key="2">
    <source>
        <dbReference type="SAM" id="Phobius"/>
    </source>
</evidence>
<feature type="compositionally biased region" description="Polar residues" evidence="1">
    <location>
        <begin position="186"/>
        <end position="207"/>
    </location>
</feature>
<evidence type="ECO:0000256" key="1">
    <source>
        <dbReference type="SAM" id="MobiDB-lite"/>
    </source>
</evidence>
<dbReference type="STRING" id="436010.A0A166KCG9"/>
<protein>
    <recommendedName>
        <fullName evidence="5">MARVEL domain-containing protein</fullName>
    </recommendedName>
</protein>
<keyword evidence="2" id="KW-0812">Transmembrane</keyword>
<keyword evidence="4" id="KW-1185">Reference proteome</keyword>
<dbReference type="Proteomes" id="UP000076532">
    <property type="component" value="Unassembled WGS sequence"/>
</dbReference>
<gene>
    <name evidence="3" type="ORF">FIBSPDRAFT_860387</name>
</gene>
<feature type="transmembrane region" description="Helical" evidence="2">
    <location>
        <begin position="7"/>
        <end position="29"/>
    </location>
</feature>
<evidence type="ECO:0000313" key="3">
    <source>
        <dbReference type="EMBL" id="KZP21764.1"/>
    </source>
</evidence>
<feature type="transmembrane region" description="Helical" evidence="2">
    <location>
        <begin position="74"/>
        <end position="94"/>
    </location>
</feature>
<accession>A0A166KCG9</accession>
<proteinExistence type="predicted"/>
<dbReference type="OrthoDB" id="3364107at2759"/>
<dbReference type="EMBL" id="KV417545">
    <property type="protein sequence ID" value="KZP21764.1"/>
    <property type="molecule type" value="Genomic_DNA"/>
</dbReference>
<dbReference type="AlphaFoldDB" id="A0A166KCG9"/>
<feature type="transmembrane region" description="Helical" evidence="2">
    <location>
        <begin position="41"/>
        <end position="62"/>
    </location>
</feature>
<name>A0A166KCG9_9AGAM</name>
<sequence>MLHIARTVVFSLSILFSVIVLGLAANYTSESQSIGGITFDFAALAIATAVLTLVALPVMLIIDAVRSGAFTSMIVTELVTLLVLWVLWLATAAYTTNIFDLPFLFDGSCSYVFDDYLPTCHEFQALMAFSYLTWLLLMVYSGIVLVMAIIGANRGERTWTTSVKEAGFFGAGAGSAAAPSNNNAPMQQHQYPPTIVTTPSTANHTEV</sequence>
<evidence type="ECO:0008006" key="5">
    <source>
        <dbReference type="Google" id="ProtNLM"/>
    </source>
</evidence>
<keyword evidence="2" id="KW-0472">Membrane</keyword>
<organism evidence="3 4">
    <name type="scientific">Athelia psychrophila</name>
    <dbReference type="NCBI Taxonomy" id="1759441"/>
    <lineage>
        <taxon>Eukaryota</taxon>
        <taxon>Fungi</taxon>
        <taxon>Dikarya</taxon>
        <taxon>Basidiomycota</taxon>
        <taxon>Agaricomycotina</taxon>
        <taxon>Agaricomycetes</taxon>
        <taxon>Agaricomycetidae</taxon>
        <taxon>Atheliales</taxon>
        <taxon>Atheliaceae</taxon>
        <taxon>Athelia</taxon>
    </lineage>
</organism>
<feature type="region of interest" description="Disordered" evidence="1">
    <location>
        <begin position="182"/>
        <end position="207"/>
    </location>
</feature>
<feature type="transmembrane region" description="Helical" evidence="2">
    <location>
        <begin position="131"/>
        <end position="152"/>
    </location>
</feature>